<keyword evidence="1" id="KW-1133">Transmembrane helix</keyword>
<gene>
    <name evidence="2" type="ORF">A3J66_03750</name>
</gene>
<evidence type="ECO:0000313" key="2">
    <source>
        <dbReference type="EMBL" id="OGH65247.1"/>
    </source>
</evidence>
<evidence type="ECO:0000256" key="1">
    <source>
        <dbReference type="SAM" id="Phobius"/>
    </source>
</evidence>
<reference evidence="2 3" key="1">
    <citation type="journal article" date="2016" name="Nat. Commun.">
        <title>Thousands of microbial genomes shed light on interconnected biogeochemical processes in an aquifer system.</title>
        <authorList>
            <person name="Anantharaman K."/>
            <person name="Brown C.T."/>
            <person name="Hug L.A."/>
            <person name="Sharon I."/>
            <person name="Castelle C.J."/>
            <person name="Probst A.J."/>
            <person name="Thomas B.C."/>
            <person name="Singh A."/>
            <person name="Wilkins M.J."/>
            <person name="Karaoz U."/>
            <person name="Brodie E.L."/>
            <person name="Williams K.H."/>
            <person name="Hubbard S.S."/>
            <person name="Banfield J.F."/>
        </authorList>
    </citation>
    <scope>NUCLEOTIDE SEQUENCE [LARGE SCALE GENOMIC DNA]</scope>
</reference>
<evidence type="ECO:0008006" key="4">
    <source>
        <dbReference type="Google" id="ProtNLM"/>
    </source>
</evidence>
<dbReference type="Pfam" id="PF13196">
    <property type="entry name" value="DUF4012"/>
    <property type="match status" value="1"/>
</dbReference>
<dbReference type="EMBL" id="MFQB01000051">
    <property type="protein sequence ID" value="OGH65247.1"/>
    <property type="molecule type" value="Genomic_DNA"/>
</dbReference>
<comment type="caution">
    <text evidence="2">The sequence shown here is derived from an EMBL/GenBank/DDBJ whole genome shotgun (WGS) entry which is preliminary data.</text>
</comment>
<protein>
    <recommendedName>
        <fullName evidence="4">DUF4012 domain-containing protein</fullName>
    </recommendedName>
</protein>
<proteinExistence type="predicted"/>
<keyword evidence="1" id="KW-0812">Transmembrane</keyword>
<dbReference type="InterPro" id="IPR025101">
    <property type="entry name" value="DUF4012"/>
</dbReference>
<dbReference type="Proteomes" id="UP000176282">
    <property type="component" value="Unassembled WGS sequence"/>
</dbReference>
<name>A0A1F6M0T5_9BACT</name>
<sequence>MFDREAQTTKRRRWPWVLGILTLAIGIFVWVIYQWVQQLTPEKVLNTPVVRSYIERLVGEEHAEFVDMLPELLGFTEPRTYLVLFQNNTELRPGGGFIGSYGVVRATNGKFEILDVQGTETLDKQAPASWRVQPPEVITRELGVDRWYFRDSNWSPDFVTNAKRAREFYVAEGGVARDSIQTVVVVDTTVIERLLALTGPITVDGIEFTSSTVVEKLEYDVEYGFAERGIERHERKQILRPFLSALITKVTDDVVSRPKAYLSLVRQMTDEKHILVYSEDVPFQQKLAAFHLDGVAQPTSTDYLLWVDANLAALKTDYAIERSLDYKVNVGEGGVVYATTTMMYKHTGGFDWRTTRYRTYARVYTPAGSQVQDVTITLPKGVRKLTPVEVDSGEELDKTWFGVFFVLEPGQDGSISFHYSLPEKTKKAVESGLYSLFVQKQIGTEAHGLTLDLDFGRTITAARPAEAQEKWFDTHYQVDTDVRLDRSFSVDLEKNYDY</sequence>
<feature type="transmembrane region" description="Helical" evidence="1">
    <location>
        <begin position="14"/>
        <end position="36"/>
    </location>
</feature>
<dbReference type="AlphaFoldDB" id="A0A1F6M0T5"/>
<dbReference type="STRING" id="1798680.A3J66_03750"/>
<organism evidence="2 3">
    <name type="scientific">Candidatus Magasanikbacteria bacterium RIFCSPHIGHO2_02_FULL_47_14</name>
    <dbReference type="NCBI Taxonomy" id="1798680"/>
    <lineage>
        <taxon>Bacteria</taxon>
        <taxon>Candidatus Magasanikiibacteriota</taxon>
    </lineage>
</organism>
<accession>A0A1F6M0T5</accession>
<keyword evidence="1" id="KW-0472">Membrane</keyword>
<evidence type="ECO:0000313" key="3">
    <source>
        <dbReference type="Proteomes" id="UP000176282"/>
    </source>
</evidence>